<dbReference type="SUPFAM" id="SSF53756">
    <property type="entry name" value="UDP-Glycosyltransferase/glycogen phosphorylase"/>
    <property type="match status" value="1"/>
</dbReference>
<feature type="region of interest" description="Disordered" evidence="2">
    <location>
        <begin position="614"/>
        <end position="653"/>
    </location>
</feature>
<accession>A0ABR2UGC0</accession>
<evidence type="ECO:0000259" key="3">
    <source>
        <dbReference type="Pfam" id="PF03033"/>
    </source>
</evidence>
<dbReference type="CDD" id="cd03784">
    <property type="entry name" value="GT1_Gtf-like"/>
    <property type="match status" value="1"/>
</dbReference>
<dbReference type="Gene3D" id="3.40.50.2000">
    <property type="entry name" value="Glycogen Phosphorylase B"/>
    <property type="match status" value="2"/>
</dbReference>
<name>A0ABR2UGC0_9PEZI</name>
<dbReference type="Pfam" id="PF03033">
    <property type="entry name" value="Glyco_transf_28"/>
    <property type="match status" value="1"/>
</dbReference>
<dbReference type="PANTHER" id="PTHR48050:SF13">
    <property type="entry name" value="STEROL 3-BETA-GLUCOSYLTRANSFERASE UGT80A2"/>
    <property type="match status" value="1"/>
</dbReference>
<dbReference type="InterPro" id="IPR050426">
    <property type="entry name" value="Glycosyltransferase_28"/>
</dbReference>
<dbReference type="PANTHER" id="PTHR48050">
    <property type="entry name" value="STEROL 3-BETA-GLUCOSYLTRANSFERASE"/>
    <property type="match status" value="1"/>
</dbReference>
<dbReference type="InterPro" id="IPR002213">
    <property type="entry name" value="UDP_glucos_trans"/>
</dbReference>
<feature type="domain" description="Glycosyltransferase family 28 N-terminal" evidence="3">
    <location>
        <begin position="88"/>
        <end position="248"/>
    </location>
</feature>
<dbReference type="EMBL" id="JARVKF010000436">
    <property type="protein sequence ID" value="KAK9413662.1"/>
    <property type="molecule type" value="Genomic_DNA"/>
</dbReference>
<organism evidence="5 6">
    <name type="scientific">Seiridium unicorne</name>
    <dbReference type="NCBI Taxonomy" id="138068"/>
    <lineage>
        <taxon>Eukaryota</taxon>
        <taxon>Fungi</taxon>
        <taxon>Dikarya</taxon>
        <taxon>Ascomycota</taxon>
        <taxon>Pezizomycotina</taxon>
        <taxon>Sordariomycetes</taxon>
        <taxon>Xylariomycetidae</taxon>
        <taxon>Amphisphaeriales</taxon>
        <taxon>Sporocadaceae</taxon>
        <taxon>Seiridium</taxon>
    </lineage>
</organism>
<dbReference type="InterPro" id="IPR010610">
    <property type="entry name" value="EryCIII-like_C"/>
</dbReference>
<evidence type="ECO:0000256" key="2">
    <source>
        <dbReference type="SAM" id="MobiDB-lite"/>
    </source>
</evidence>
<gene>
    <name evidence="5" type="ORF">SUNI508_11743</name>
</gene>
<dbReference type="InterPro" id="IPR004276">
    <property type="entry name" value="GlycoTrans_28_N"/>
</dbReference>
<proteinExistence type="predicted"/>
<feature type="domain" description="Erythromycin biosynthesis protein CIII-like C-terminal" evidence="4">
    <location>
        <begin position="408"/>
        <end position="513"/>
    </location>
</feature>
<protein>
    <recommendedName>
        <fullName evidence="7">Glycosyltransferase family 28 N-terminal domain-containing protein</fullName>
    </recommendedName>
</protein>
<reference evidence="5 6" key="1">
    <citation type="journal article" date="2024" name="J. Plant Pathol.">
        <title>Sequence and assembly of the genome of Seiridium unicorne, isolate CBS 538.82, causal agent of cypress canker disease.</title>
        <authorList>
            <person name="Scali E."/>
            <person name="Rocca G.D."/>
            <person name="Danti R."/>
            <person name="Garbelotto M."/>
            <person name="Barberini S."/>
            <person name="Baroncelli R."/>
            <person name="Emiliani G."/>
        </authorList>
    </citation>
    <scope>NUCLEOTIDE SEQUENCE [LARGE SCALE GENOMIC DNA]</scope>
    <source>
        <strain evidence="5 6">BM-138-508</strain>
    </source>
</reference>
<sequence>MLLGRFRFDDEGHLDVSDELTRTTTQINNDGRATVKFHRNPTDLAAWFKRVHDNTTPQTERKVFKERKGSNAFLDAEAPTRTGPRLNIAIQIVGSRGDVQPFIPIAQLLSKPPYGHRVRVCTHPVFKDFVEKQGLEFFSIGGDPEALMAYMVKNPGLIPGRESLKAGDIGKRRREMAEIMEGAWRSCIEAGNGMGDKVKAANVQSTHDLFIADAIIANPPSMAHIHCAEKLGIPLHMVFTMPWSPTHTFHHPLAAMQYGQAETSTANWLSFKMMELLTWQGLGDVINNFRARSLELDPISPLWGFQLLDRLRLPFTYLWSQSLIPKPTDWADHINIVGFSFLPQALMYEPPAELESFLNAGPPPIYIGFGSIVVDDPQALTELLFEAVKLSGVRAIVSKGWAGISGVDVPDNVYLIGDCPHDWLFRHVTCVVHHGGAGTTAAGLAAGCATVVVSFFGDQAFWGQMIARANAGPEPIPFKKLTAQSLADSIEFALRPEVQAAAKRVALQVAEEDGASNAAGDVLRGLDGTDSRCDICPERLAVYKHEKTGAHLSSFATYCLLNSGIMKIHDLRLLRHKHWYVDEGAENVSVAIVATFSGFFVEVARAAHDYKMRLKKDPKSQKQHKSSSLHGNSNLENERGNGSAGHGNRFTYNDLDPRQLEKVAKILATRPPQDVDALFTKEDQNPQTRGLQSASTWVTRLRAKNQRSRPEVIVRASGQFVGDLMRAGLKTPVALLYNTANGFRNFPSYISSEENVHRRDEITGIKSGFKTAGKECVVCLGDAFGGLVLRPYNGAKKNGAKGFGKGVGMSVVGFWGGLGGGIFSLPGYSLKGIEKSLHKRRLTELKAEILLIRMRQGLEDYQHATEEERRQVTERWKSLHSTPEPQR</sequence>
<evidence type="ECO:0000313" key="5">
    <source>
        <dbReference type="EMBL" id="KAK9413662.1"/>
    </source>
</evidence>
<keyword evidence="6" id="KW-1185">Reference proteome</keyword>
<keyword evidence="1" id="KW-0808">Transferase</keyword>
<comment type="caution">
    <text evidence="5">The sequence shown here is derived from an EMBL/GenBank/DDBJ whole genome shotgun (WGS) entry which is preliminary data.</text>
</comment>
<evidence type="ECO:0000313" key="6">
    <source>
        <dbReference type="Proteomes" id="UP001408356"/>
    </source>
</evidence>
<evidence type="ECO:0000256" key="1">
    <source>
        <dbReference type="ARBA" id="ARBA00022679"/>
    </source>
</evidence>
<evidence type="ECO:0000259" key="4">
    <source>
        <dbReference type="Pfam" id="PF06722"/>
    </source>
</evidence>
<evidence type="ECO:0008006" key="7">
    <source>
        <dbReference type="Google" id="ProtNLM"/>
    </source>
</evidence>
<dbReference type="Proteomes" id="UP001408356">
    <property type="component" value="Unassembled WGS sequence"/>
</dbReference>
<dbReference type="Pfam" id="PF06722">
    <property type="entry name" value="EryCIII-like_C"/>
    <property type="match status" value="1"/>
</dbReference>